<dbReference type="InterPro" id="IPR003594">
    <property type="entry name" value="HATPase_dom"/>
</dbReference>
<comment type="catalytic activity">
    <reaction evidence="1">
        <text>ATP + protein L-histidine = ADP + protein N-phospho-L-histidine.</text>
        <dbReference type="EC" id="2.7.13.3"/>
    </reaction>
</comment>
<dbReference type="AlphaFoldDB" id="A0AAU7NTB0"/>
<evidence type="ECO:0000259" key="14">
    <source>
        <dbReference type="PROSITE" id="PS50109"/>
    </source>
</evidence>
<dbReference type="InterPro" id="IPR003661">
    <property type="entry name" value="HisK_dim/P_dom"/>
</dbReference>
<dbReference type="Pfam" id="PF02518">
    <property type="entry name" value="HATPase_c"/>
    <property type="match status" value="1"/>
</dbReference>
<dbReference type="InterPro" id="IPR036097">
    <property type="entry name" value="HisK_dim/P_sf"/>
</dbReference>
<dbReference type="InterPro" id="IPR005467">
    <property type="entry name" value="His_kinase_dom"/>
</dbReference>
<dbReference type="SMART" id="SM00091">
    <property type="entry name" value="PAS"/>
    <property type="match status" value="1"/>
</dbReference>
<dbReference type="KEGG" id="mech:Q9L42_018075"/>
<dbReference type="PANTHER" id="PTHR43065">
    <property type="entry name" value="SENSOR HISTIDINE KINASE"/>
    <property type="match status" value="1"/>
</dbReference>
<sequence length="359" mass="40136">MIYSLANSDHKKILDHLNEAILLFDNELNLTYINSAGEILFADSAKHLTGHSAKALFRPCNSSLYNNLRHCLNSQESLVDRELPLNRINQTLTVNFSATPIIEKGQITGVVVELQQVDRHLRITKEEQLLAQQNTTRMLIRGLAHEIKNPLGGLRGAAQLLDQELEDADLKEYTQIIIAESDRLQGLMDKMLGPKNPAHKCWLNIHEALERVRQLVCAESQDDIILTADYDPSIPEIFADKNQLIQAILNIVRNAVQALKGHGEIILKTRVQRHMTIGRKLYKLTAKIDIIDNGPGIKAELMGKIFYPMITSRAEGTGLGLSIAQSLINQHNGLIECESVPGRTVFSIYLPLENNHANA</sequence>
<accession>A0AAU7NTB0</accession>
<name>A0AAU7NTB0_9GAMM</name>
<dbReference type="PROSITE" id="PS50109">
    <property type="entry name" value="HIS_KIN"/>
    <property type="match status" value="1"/>
</dbReference>
<dbReference type="SMART" id="SM00388">
    <property type="entry name" value="HisKA"/>
    <property type="match status" value="1"/>
</dbReference>
<keyword evidence="7" id="KW-0067">ATP-binding</keyword>
<dbReference type="CDD" id="cd00130">
    <property type="entry name" value="PAS"/>
    <property type="match status" value="1"/>
</dbReference>
<evidence type="ECO:0000256" key="3">
    <source>
        <dbReference type="ARBA" id="ARBA00022553"/>
    </source>
</evidence>
<comment type="function">
    <text evidence="10">Member of the two-component regulatory system NtrB/NtrC, which controls expression of the nitrogen-regulated (ntr) genes in response to nitrogen limitation. Under conditions of nitrogen limitation, NtrB autophosphorylates and transfers the phosphoryl group to NtrC. In the presence of nitrogen, acts as a phosphatase that dephosphorylates and inactivates NtrC.</text>
</comment>
<dbReference type="GO" id="GO:0000155">
    <property type="term" value="F:phosphorelay sensor kinase activity"/>
    <property type="evidence" value="ECO:0007669"/>
    <property type="project" value="InterPro"/>
</dbReference>
<dbReference type="Gene3D" id="3.30.565.10">
    <property type="entry name" value="Histidine kinase-like ATPase, C-terminal domain"/>
    <property type="match status" value="1"/>
</dbReference>
<evidence type="ECO:0000256" key="4">
    <source>
        <dbReference type="ARBA" id="ARBA00022679"/>
    </source>
</evidence>
<keyword evidence="4" id="KW-0808">Transferase</keyword>
<evidence type="ECO:0000256" key="6">
    <source>
        <dbReference type="ARBA" id="ARBA00022777"/>
    </source>
</evidence>
<proteinExistence type="predicted"/>
<keyword evidence="3" id="KW-0597">Phosphoprotein</keyword>
<evidence type="ECO:0000256" key="11">
    <source>
        <dbReference type="ARBA" id="ARBA00039567"/>
    </source>
</evidence>
<keyword evidence="8" id="KW-0902">Two-component regulatory system</keyword>
<dbReference type="Pfam" id="PF00512">
    <property type="entry name" value="HisKA"/>
    <property type="match status" value="1"/>
</dbReference>
<dbReference type="Proteomes" id="UP001225378">
    <property type="component" value="Chromosome"/>
</dbReference>
<organism evidence="15 16">
    <name type="scientific">Methylomarinum roseum</name>
    <dbReference type="NCBI Taxonomy" id="3067653"/>
    <lineage>
        <taxon>Bacteria</taxon>
        <taxon>Pseudomonadati</taxon>
        <taxon>Pseudomonadota</taxon>
        <taxon>Gammaproteobacteria</taxon>
        <taxon>Methylococcales</taxon>
        <taxon>Methylococcaceae</taxon>
        <taxon>Methylomarinum</taxon>
    </lineage>
</organism>
<dbReference type="NCBIfam" id="NF008293">
    <property type="entry name" value="PRK11073.1"/>
    <property type="match status" value="1"/>
</dbReference>
<keyword evidence="6" id="KW-0418">Kinase</keyword>
<keyword evidence="9" id="KW-0535">Nitrogen fixation</keyword>
<evidence type="ECO:0000256" key="10">
    <source>
        <dbReference type="ARBA" id="ARBA00037696"/>
    </source>
</evidence>
<evidence type="ECO:0000256" key="12">
    <source>
        <dbReference type="ARBA" id="ARBA00042313"/>
    </source>
</evidence>
<dbReference type="PRINTS" id="PR00344">
    <property type="entry name" value="BCTRLSENSOR"/>
</dbReference>
<dbReference type="SUPFAM" id="SSF47384">
    <property type="entry name" value="Homodimeric domain of signal transducing histidine kinase"/>
    <property type="match status" value="1"/>
</dbReference>
<dbReference type="GO" id="GO:0005524">
    <property type="term" value="F:ATP binding"/>
    <property type="evidence" value="ECO:0007669"/>
    <property type="project" value="UniProtKB-KW"/>
</dbReference>
<evidence type="ECO:0000256" key="2">
    <source>
        <dbReference type="ARBA" id="ARBA00012438"/>
    </source>
</evidence>
<evidence type="ECO:0000313" key="15">
    <source>
        <dbReference type="EMBL" id="XBS20235.1"/>
    </source>
</evidence>
<evidence type="ECO:0000313" key="16">
    <source>
        <dbReference type="Proteomes" id="UP001225378"/>
    </source>
</evidence>
<dbReference type="Pfam" id="PF08448">
    <property type="entry name" value="PAS_4"/>
    <property type="match status" value="1"/>
</dbReference>
<evidence type="ECO:0000256" key="8">
    <source>
        <dbReference type="ARBA" id="ARBA00023012"/>
    </source>
</evidence>
<evidence type="ECO:0000256" key="7">
    <source>
        <dbReference type="ARBA" id="ARBA00022840"/>
    </source>
</evidence>
<dbReference type="Gene3D" id="3.30.450.20">
    <property type="entry name" value="PAS domain"/>
    <property type="match status" value="1"/>
</dbReference>
<evidence type="ECO:0000256" key="1">
    <source>
        <dbReference type="ARBA" id="ARBA00000085"/>
    </source>
</evidence>
<evidence type="ECO:0000256" key="9">
    <source>
        <dbReference type="ARBA" id="ARBA00023231"/>
    </source>
</evidence>
<dbReference type="InterPro" id="IPR035965">
    <property type="entry name" value="PAS-like_dom_sf"/>
</dbReference>
<dbReference type="PANTHER" id="PTHR43065:SF16">
    <property type="entry name" value="SENSORY HISTIDINE KINASE_PHOSPHATASE NTRB"/>
    <property type="match status" value="1"/>
</dbReference>
<gene>
    <name evidence="15" type="primary">glnL</name>
    <name evidence="15" type="ORF">Q9L42_018075</name>
</gene>
<evidence type="ECO:0000256" key="5">
    <source>
        <dbReference type="ARBA" id="ARBA00022741"/>
    </source>
</evidence>
<reference evidence="15 16" key="1">
    <citation type="journal article" date="2024" name="Microbiology">
        <title>Methylomarinum rosea sp. nov., a novel halophilic methanotrophic bacterium from the hypersaline Lake Elton.</title>
        <authorList>
            <person name="Suleimanov R.Z."/>
            <person name="Oshkin I.Y."/>
            <person name="Danilova O.V."/>
            <person name="Suzina N.E."/>
            <person name="Dedysh S.N."/>
        </authorList>
    </citation>
    <scope>NUCLEOTIDE SEQUENCE [LARGE SCALE GENOMIC DNA]</scope>
    <source>
        <strain evidence="15 16">Ch1-1</strain>
    </source>
</reference>
<dbReference type="InterPro" id="IPR036890">
    <property type="entry name" value="HATPase_C_sf"/>
</dbReference>
<dbReference type="RefSeq" id="WP_305907020.1">
    <property type="nucleotide sequence ID" value="NZ_CP157743.1"/>
</dbReference>
<dbReference type="CDD" id="cd00082">
    <property type="entry name" value="HisKA"/>
    <property type="match status" value="1"/>
</dbReference>
<dbReference type="SUPFAM" id="SSF55874">
    <property type="entry name" value="ATPase domain of HSP90 chaperone/DNA topoisomerase II/histidine kinase"/>
    <property type="match status" value="1"/>
</dbReference>
<dbReference type="EC" id="2.7.13.3" evidence="2"/>
<keyword evidence="5" id="KW-0547">Nucleotide-binding</keyword>
<dbReference type="InterPro" id="IPR013656">
    <property type="entry name" value="PAS_4"/>
</dbReference>
<protein>
    <recommendedName>
        <fullName evidence="11">Sensory histidine kinase/phosphatase NtrB</fullName>
        <ecNumber evidence="2">2.7.13.3</ecNumber>
    </recommendedName>
    <alternativeName>
        <fullName evidence="12">Nitrogen regulation protein NR(II)</fullName>
    </alternativeName>
    <alternativeName>
        <fullName evidence="13">Nitrogen regulator II</fullName>
    </alternativeName>
</protein>
<dbReference type="SUPFAM" id="SSF55785">
    <property type="entry name" value="PYP-like sensor domain (PAS domain)"/>
    <property type="match status" value="1"/>
</dbReference>
<feature type="domain" description="Histidine kinase" evidence="14">
    <location>
        <begin position="142"/>
        <end position="354"/>
    </location>
</feature>
<evidence type="ECO:0000256" key="13">
    <source>
        <dbReference type="ARBA" id="ARBA00043094"/>
    </source>
</evidence>
<dbReference type="InterPro" id="IPR000014">
    <property type="entry name" value="PAS"/>
</dbReference>
<dbReference type="Gene3D" id="1.10.287.130">
    <property type="match status" value="1"/>
</dbReference>
<dbReference type="InterPro" id="IPR004358">
    <property type="entry name" value="Sig_transdc_His_kin-like_C"/>
</dbReference>
<dbReference type="EMBL" id="CP157743">
    <property type="protein sequence ID" value="XBS20235.1"/>
    <property type="molecule type" value="Genomic_DNA"/>
</dbReference>
<dbReference type="SMART" id="SM00387">
    <property type="entry name" value="HATPase_c"/>
    <property type="match status" value="1"/>
</dbReference>
<keyword evidence="16" id="KW-1185">Reference proteome</keyword>